<dbReference type="Gene3D" id="3.20.20.450">
    <property type="entry name" value="EAL domain"/>
    <property type="match status" value="1"/>
</dbReference>
<dbReference type="SUPFAM" id="SSF55073">
    <property type="entry name" value="Nucleotide cyclase"/>
    <property type="match status" value="1"/>
</dbReference>
<keyword evidence="4" id="KW-1185">Reference proteome</keyword>
<dbReference type="SUPFAM" id="SSF141868">
    <property type="entry name" value="EAL domain-like"/>
    <property type="match status" value="1"/>
</dbReference>
<evidence type="ECO:0000313" key="3">
    <source>
        <dbReference type="EMBL" id="TQF74326.1"/>
    </source>
</evidence>
<dbReference type="InterPro" id="IPR001633">
    <property type="entry name" value="EAL_dom"/>
</dbReference>
<dbReference type="InterPro" id="IPR029016">
    <property type="entry name" value="GAF-like_dom_sf"/>
</dbReference>
<dbReference type="Proteomes" id="UP000316256">
    <property type="component" value="Unassembled WGS sequence"/>
</dbReference>
<accession>A0A541BPR3</accession>
<reference evidence="3 4" key="1">
    <citation type="submission" date="2019-06" db="EMBL/GenBank/DDBJ databases">
        <title>Rhodococcus spaelei sp. nov., isolated from a cave.</title>
        <authorList>
            <person name="Lee S.D."/>
        </authorList>
    </citation>
    <scope>NUCLEOTIDE SEQUENCE [LARGE SCALE GENOMIC DNA]</scope>
    <source>
        <strain evidence="3 4">C9-5</strain>
    </source>
</reference>
<dbReference type="SMART" id="SM00065">
    <property type="entry name" value="GAF"/>
    <property type="match status" value="1"/>
</dbReference>
<dbReference type="InterPro" id="IPR043128">
    <property type="entry name" value="Rev_trsase/Diguanyl_cyclase"/>
</dbReference>
<dbReference type="NCBIfam" id="TIGR00254">
    <property type="entry name" value="GGDEF"/>
    <property type="match status" value="1"/>
</dbReference>
<dbReference type="Gene3D" id="3.30.70.270">
    <property type="match status" value="1"/>
</dbReference>
<dbReference type="PROSITE" id="PS50887">
    <property type="entry name" value="GGDEF"/>
    <property type="match status" value="1"/>
</dbReference>
<dbReference type="OrthoDB" id="23692at2"/>
<dbReference type="PROSITE" id="PS50883">
    <property type="entry name" value="EAL"/>
    <property type="match status" value="1"/>
</dbReference>
<feature type="domain" description="GGDEF" evidence="2">
    <location>
        <begin position="208"/>
        <end position="341"/>
    </location>
</feature>
<dbReference type="SUPFAM" id="SSF55781">
    <property type="entry name" value="GAF domain-like"/>
    <property type="match status" value="1"/>
</dbReference>
<dbReference type="AlphaFoldDB" id="A0A541BPR3"/>
<dbReference type="Pfam" id="PF00990">
    <property type="entry name" value="GGDEF"/>
    <property type="match status" value="1"/>
</dbReference>
<dbReference type="InterPro" id="IPR029787">
    <property type="entry name" value="Nucleotide_cyclase"/>
</dbReference>
<evidence type="ECO:0000259" key="1">
    <source>
        <dbReference type="PROSITE" id="PS50883"/>
    </source>
</evidence>
<organism evidence="3 4">
    <name type="scientific">Rhodococcus spelaei</name>
    <dbReference type="NCBI Taxonomy" id="2546320"/>
    <lineage>
        <taxon>Bacteria</taxon>
        <taxon>Bacillati</taxon>
        <taxon>Actinomycetota</taxon>
        <taxon>Actinomycetes</taxon>
        <taxon>Mycobacteriales</taxon>
        <taxon>Nocardiaceae</taxon>
        <taxon>Rhodococcus</taxon>
    </lineage>
</organism>
<proteinExistence type="predicted"/>
<comment type="caution">
    <text evidence="3">The sequence shown here is derived from an EMBL/GenBank/DDBJ whole genome shotgun (WGS) entry which is preliminary data.</text>
</comment>
<evidence type="ECO:0000259" key="2">
    <source>
        <dbReference type="PROSITE" id="PS50887"/>
    </source>
</evidence>
<dbReference type="PANTHER" id="PTHR44757:SF2">
    <property type="entry name" value="BIOFILM ARCHITECTURE MAINTENANCE PROTEIN MBAA"/>
    <property type="match status" value="1"/>
</dbReference>
<protein>
    <submittedName>
        <fullName evidence="3">Bifunctional diguanylate cyclase/phosphodiesterase</fullName>
    </submittedName>
</protein>
<dbReference type="Pfam" id="PF01590">
    <property type="entry name" value="GAF"/>
    <property type="match status" value="1"/>
</dbReference>
<dbReference type="Gene3D" id="3.30.450.40">
    <property type="match status" value="1"/>
</dbReference>
<dbReference type="InterPro" id="IPR003018">
    <property type="entry name" value="GAF"/>
</dbReference>
<dbReference type="SMART" id="SM00052">
    <property type="entry name" value="EAL"/>
    <property type="match status" value="1"/>
</dbReference>
<evidence type="ECO:0000313" key="4">
    <source>
        <dbReference type="Proteomes" id="UP000316256"/>
    </source>
</evidence>
<feature type="domain" description="EAL" evidence="1">
    <location>
        <begin position="350"/>
        <end position="605"/>
    </location>
</feature>
<sequence>MSVRSLEELVTAVASRLSAAYAETWVTVAEQVLRDLVDHFELDACLLRRNDHVIGATILVAEWPKRQVIPDPDPLGVVYFADAEPEFAQAANLKEVGFVRPGQDNSEYQERVARGAGVPQVTLAAVPLVSGDVTTGTLGFIKYGDHSWTAAEVNVLKAIASLLTQVQERVRAEEQLRYSADHDELTGLVNRRFLAEYLEHRIAPGMPGPVAILFLDLDRLKSVNDFLGHTAGDAFIMAVGARLKDHLGQEDVVARLGGDEFVVVFGRELDLAAAQIMATGIMDIVSERVAIGSVFVTRSASIGVTVGIPGQCSSADLLRQADQALLAAKSRGGNGIAAFTEEIRAESESRDIVELSLRSSISDDCLHLVYQPEVDMRSGVIVAVEALLRWEHPLLGLLMPESFIHVAESTNLATELGTWVIRSAFRQYAQWWSEIAGLDVVLRVNVSPGQLVGADFVDSIARELGEYGIDGGNVCLEITENAVVSDVDRTRRALRGLAGLGVQVAIDDFGSGYSSLAQLKQLQFDVLKIDREFIRDLGDSPADLAIVKSIVTLAKSFDLILVAEGVETEMAARTLLDLGCYRAQGFLLHRPLPADMVRDLLITNRETPGPS</sequence>
<gene>
    <name evidence="3" type="ORF">FK531_04590</name>
</gene>
<name>A0A541BPR3_9NOCA</name>
<dbReference type="Pfam" id="PF00563">
    <property type="entry name" value="EAL"/>
    <property type="match status" value="1"/>
</dbReference>
<dbReference type="PANTHER" id="PTHR44757">
    <property type="entry name" value="DIGUANYLATE CYCLASE DGCP"/>
    <property type="match status" value="1"/>
</dbReference>
<dbReference type="CDD" id="cd01948">
    <property type="entry name" value="EAL"/>
    <property type="match status" value="1"/>
</dbReference>
<dbReference type="InterPro" id="IPR052155">
    <property type="entry name" value="Biofilm_reg_signaling"/>
</dbReference>
<dbReference type="EMBL" id="VIGH01000002">
    <property type="protein sequence ID" value="TQF74326.1"/>
    <property type="molecule type" value="Genomic_DNA"/>
</dbReference>
<dbReference type="SMART" id="SM00267">
    <property type="entry name" value="GGDEF"/>
    <property type="match status" value="1"/>
</dbReference>
<dbReference type="InterPro" id="IPR000160">
    <property type="entry name" value="GGDEF_dom"/>
</dbReference>
<dbReference type="CDD" id="cd01949">
    <property type="entry name" value="GGDEF"/>
    <property type="match status" value="1"/>
</dbReference>
<dbReference type="InterPro" id="IPR035919">
    <property type="entry name" value="EAL_sf"/>
</dbReference>